<evidence type="ECO:0000256" key="1">
    <source>
        <dbReference type="SAM" id="MobiDB-lite"/>
    </source>
</evidence>
<keyword evidence="5" id="KW-1185">Reference proteome</keyword>
<evidence type="ECO:0000313" key="4">
    <source>
        <dbReference type="EMBL" id="KAF2398315.1"/>
    </source>
</evidence>
<feature type="region of interest" description="Disordered" evidence="1">
    <location>
        <begin position="48"/>
        <end position="140"/>
    </location>
</feature>
<evidence type="ECO:0000256" key="2">
    <source>
        <dbReference type="SAM" id="Phobius"/>
    </source>
</evidence>
<feature type="compositionally biased region" description="Pro residues" evidence="1">
    <location>
        <begin position="54"/>
        <end position="65"/>
    </location>
</feature>
<reference evidence="4" key="1">
    <citation type="journal article" date="2020" name="Stud. Mycol.">
        <title>101 Dothideomycetes genomes: a test case for predicting lifestyles and emergence of pathogens.</title>
        <authorList>
            <person name="Haridas S."/>
            <person name="Albert R."/>
            <person name="Binder M."/>
            <person name="Bloem J."/>
            <person name="Labutti K."/>
            <person name="Salamov A."/>
            <person name="Andreopoulos B."/>
            <person name="Baker S."/>
            <person name="Barry K."/>
            <person name="Bills G."/>
            <person name="Bluhm B."/>
            <person name="Cannon C."/>
            <person name="Castanera R."/>
            <person name="Culley D."/>
            <person name="Daum C."/>
            <person name="Ezra D."/>
            <person name="Gonzalez J."/>
            <person name="Henrissat B."/>
            <person name="Kuo A."/>
            <person name="Liang C."/>
            <person name="Lipzen A."/>
            <person name="Lutzoni F."/>
            <person name="Magnuson J."/>
            <person name="Mondo S."/>
            <person name="Nolan M."/>
            <person name="Ohm R."/>
            <person name="Pangilinan J."/>
            <person name="Park H.-J."/>
            <person name="Ramirez L."/>
            <person name="Alfaro M."/>
            <person name="Sun H."/>
            <person name="Tritt A."/>
            <person name="Yoshinaga Y."/>
            <person name="Zwiers L.-H."/>
            <person name="Turgeon B."/>
            <person name="Goodwin S."/>
            <person name="Spatafora J."/>
            <person name="Crous P."/>
            <person name="Grigoriev I."/>
        </authorList>
    </citation>
    <scope>NUCLEOTIDE SEQUENCE</scope>
    <source>
        <strain evidence="4">CBS 262.69</strain>
    </source>
</reference>
<accession>A0A6G1HRE5</accession>
<feature type="chain" id="PRO_5026300991" evidence="3">
    <location>
        <begin position="18"/>
        <end position="488"/>
    </location>
</feature>
<keyword evidence="3" id="KW-0732">Signal</keyword>
<keyword evidence="2" id="KW-0472">Membrane</keyword>
<protein>
    <submittedName>
        <fullName evidence="4">Uncharacterized protein</fullName>
    </submittedName>
</protein>
<evidence type="ECO:0000256" key="3">
    <source>
        <dbReference type="SAM" id="SignalP"/>
    </source>
</evidence>
<feature type="compositionally biased region" description="Low complexity" evidence="1">
    <location>
        <begin position="66"/>
        <end position="83"/>
    </location>
</feature>
<gene>
    <name evidence="4" type="ORF">EJ06DRAFT_583603</name>
</gene>
<feature type="signal peptide" evidence="3">
    <location>
        <begin position="1"/>
        <end position="17"/>
    </location>
</feature>
<dbReference type="Proteomes" id="UP000799640">
    <property type="component" value="Unassembled WGS sequence"/>
</dbReference>
<evidence type="ECO:0000313" key="5">
    <source>
        <dbReference type="Proteomes" id="UP000799640"/>
    </source>
</evidence>
<organism evidence="4 5">
    <name type="scientific">Trichodelitschia bisporula</name>
    <dbReference type="NCBI Taxonomy" id="703511"/>
    <lineage>
        <taxon>Eukaryota</taxon>
        <taxon>Fungi</taxon>
        <taxon>Dikarya</taxon>
        <taxon>Ascomycota</taxon>
        <taxon>Pezizomycotina</taxon>
        <taxon>Dothideomycetes</taxon>
        <taxon>Dothideomycetes incertae sedis</taxon>
        <taxon>Phaeotrichales</taxon>
        <taxon>Phaeotrichaceae</taxon>
        <taxon>Trichodelitschia</taxon>
    </lineage>
</organism>
<sequence>MRIVSVLLLSGVCRGSAALIPAPRAHINYDISRRPIRTHPAAQPTTMAIFPRSPLDPAPPSPPLPSSAATSASPVQVPSPADPNSDIPLSPDAVGEPFNQDELSYPFESYTPSEPIPDPASNWPEAQLGPESQVGNEPNDLSNYQWEVVTALPTLPALPRATNTVPNGANAIGPERRPKMIPAEPAPAAAVAASPTPDARSMEIVGPTAAHPDDAYITAVPMAMVHSEYGSQTGSHIMQPGDSLLVATASPAAMPISLAMGGANPNPRLATKAAPTPVIQGATFAAGGKTYTASVDKDLNILLDSSTLKPGGPGATLGSGAAIVSVVPGGALVVDGGTLTMSAIRPVLTGAVLTLHGAVVTATQRGSGAGELGQVLVVGAATLSSGGPAATVFGEHVSYARDGVLVGGKHGTPGTAVPISTITEELVYQNGPVAKYSASITSMRASVTSSLARSGVAQVGGAGPRMEGFLGTWMLGMVLLGWIFRLWT</sequence>
<proteinExistence type="predicted"/>
<keyword evidence="2" id="KW-1133">Transmembrane helix</keyword>
<dbReference type="AlphaFoldDB" id="A0A6G1HRE5"/>
<name>A0A6G1HRE5_9PEZI</name>
<keyword evidence="2" id="KW-0812">Transmembrane</keyword>
<dbReference type="EMBL" id="ML996700">
    <property type="protein sequence ID" value="KAF2398315.1"/>
    <property type="molecule type" value="Genomic_DNA"/>
</dbReference>
<feature type="transmembrane region" description="Helical" evidence="2">
    <location>
        <begin position="468"/>
        <end position="487"/>
    </location>
</feature>
<dbReference type="OrthoDB" id="3942537at2759"/>